<protein>
    <submittedName>
        <fullName evidence="1">Uncharacterized protein</fullName>
    </submittedName>
</protein>
<gene>
    <name evidence="1" type="ORF">MNBD_PLANCTO02-957</name>
</gene>
<sequence>MSKFPLLFWLIARLRKLKTCLRIIFFLSRGHYFSRCFGAFIVTGEDLQRYIAPLKNLKTLRLVGQPEITDKGILHLTGLEKLKSWTFKKTDKISKKGIQVFRKKIAQTKPLKKK</sequence>
<evidence type="ECO:0000313" key="1">
    <source>
        <dbReference type="EMBL" id="VAX39440.1"/>
    </source>
</evidence>
<name>A0A3B1DVY9_9ZZZZ</name>
<dbReference type="InterPro" id="IPR032675">
    <property type="entry name" value="LRR_dom_sf"/>
</dbReference>
<proteinExistence type="predicted"/>
<dbReference type="AlphaFoldDB" id="A0A3B1DVY9"/>
<accession>A0A3B1DVY9</accession>
<dbReference type="Gene3D" id="3.80.10.10">
    <property type="entry name" value="Ribonuclease Inhibitor"/>
    <property type="match status" value="1"/>
</dbReference>
<dbReference type="EMBL" id="UOGL01000332">
    <property type="protein sequence ID" value="VAX39440.1"/>
    <property type="molecule type" value="Genomic_DNA"/>
</dbReference>
<organism evidence="1">
    <name type="scientific">hydrothermal vent metagenome</name>
    <dbReference type="NCBI Taxonomy" id="652676"/>
    <lineage>
        <taxon>unclassified sequences</taxon>
        <taxon>metagenomes</taxon>
        <taxon>ecological metagenomes</taxon>
    </lineage>
</organism>
<reference evidence="1" key="1">
    <citation type="submission" date="2018-06" db="EMBL/GenBank/DDBJ databases">
        <authorList>
            <person name="Zhirakovskaya E."/>
        </authorList>
    </citation>
    <scope>NUCLEOTIDE SEQUENCE</scope>
</reference>